<accession>A0A517MZF8</accession>
<dbReference type="EMBL" id="CP036263">
    <property type="protein sequence ID" value="QDT00272.1"/>
    <property type="molecule type" value="Genomic_DNA"/>
</dbReference>
<dbReference type="Gene3D" id="3.30.1490.270">
    <property type="match status" value="1"/>
</dbReference>
<dbReference type="RefSeq" id="WP_145061668.1">
    <property type="nucleotide sequence ID" value="NZ_CP036263.1"/>
</dbReference>
<sequence>MDIETDTPASTFDPYMPPETVHDELRLSTGEIRPHWRTFAKGFAREQQSELARRWEHANQIVHENGITYNVFDEKPENNHPWQIDLLPYLIAAEEWDRLSAGIAQRAKLLSLVLDDLYGPQQLLKSGDLPPEMVYAHPNYHHSFHKLPVGPERRLMFFGCEVARSPDGRWWAMADRAEGPAGAGYALENRIVISRTWPRLIHDCHIRRLAPFFMRWQQALAELSPRATENPRIVLLTAGSTQPFYFEDVYLARYLGYTLVEGGDLAVRDNCVFIKTLDGLVQIDVIVSRVNESDLDPLEIRSSNRNGAAGLLQAIREGNVVVVNAPGSGFVESPAIMAKLPQLCRTVLKTELILPSIATWWCGDESSQQYVLDNLAKLVIKPAFEPSGGTEIFGEHLSNSEQQELAGKIRQAPADYVAQETIARSASPVWKSEGMQVGHAALRTFAMRHANHYEVMPGALVRVALSADPMKLSISAGDGSKDAWIVSEKPVEKVSLLPTADDVPELRRNSPQLPSRVADNLFWLGRHLDRAEVSARLLRVVIDRLSGERDADEVPELPALIHLLAEGGQIDPEYAIEDMQGSLPEIEQRLPAAIFDLTEPRSLRSIVNEIARLASTVRDRLSNDTWRAVNRIDERFHPASPQDKVPLDEALSLLNQLVIDLAVCGGLINDGMVRGPAWRFLTMGRRTERAQLTSGLLLVLLQPPLPSSSVLDAVLDVMDLQMTYRARYLAAIRPAPVFDLLLVDESNPRSLLYQLSELQSLIHLLPADAQQIGLSDEQKIVSDVLHQLQMVDLSKDMPENWNTTDVDSVNKGLEFELNLVELLQNQQDAMKELTAAISRKYLVHSGTPRRIQDELTRP</sequence>
<dbReference type="Pfam" id="PF14403">
    <property type="entry name" value="CP_ATPgrasp_2"/>
    <property type="match status" value="1"/>
</dbReference>
<name>A0A517MZF8_9BACT</name>
<dbReference type="Pfam" id="PF04168">
    <property type="entry name" value="Alpha-E"/>
    <property type="match status" value="1"/>
</dbReference>
<dbReference type="PANTHER" id="PTHR34595">
    <property type="entry name" value="BLR5612 PROTEIN"/>
    <property type="match status" value="1"/>
</dbReference>
<evidence type="ECO:0000313" key="4">
    <source>
        <dbReference type="Proteomes" id="UP000319852"/>
    </source>
</evidence>
<dbReference type="OrthoDB" id="9803842at2"/>
<gene>
    <name evidence="3" type="ORF">HG15A2_36080</name>
</gene>
<feature type="domain" description="DUF403" evidence="1">
    <location>
        <begin position="513"/>
        <end position="842"/>
    </location>
</feature>
<reference evidence="3 4" key="1">
    <citation type="submission" date="2019-02" db="EMBL/GenBank/DDBJ databases">
        <title>Deep-cultivation of Planctomycetes and their phenomic and genomic characterization uncovers novel biology.</title>
        <authorList>
            <person name="Wiegand S."/>
            <person name="Jogler M."/>
            <person name="Boedeker C."/>
            <person name="Pinto D."/>
            <person name="Vollmers J."/>
            <person name="Rivas-Marin E."/>
            <person name="Kohn T."/>
            <person name="Peeters S.H."/>
            <person name="Heuer A."/>
            <person name="Rast P."/>
            <person name="Oberbeckmann S."/>
            <person name="Bunk B."/>
            <person name="Jeske O."/>
            <person name="Meyerdierks A."/>
            <person name="Storesund J.E."/>
            <person name="Kallscheuer N."/>
            <person name="Luecker S."/>
            <person name="Lage O.M."/>
            <person name="Pohl T."/>
            <person name="Merkel B.J."/>
            <person name="Hornburger P."/>
            <person name="Mueller R.-W."/>
            <person name="Bruemmer F."/>
            <person name="Labrenz M."/>
            <person name="Spormann A.M."/>
            <person name="Op den Camp H."/>
            <person name="Overmann J."/>
            <person name="Amann R."/>
            <person name="Jetten M.S.M."/>
            <person name="Mascher T."/>
            <person name="Medema M.H."/>
            <person name="Devos D.P."/>
            <person name="Kaster A.-K."/>
            <person name="Ovreas L."/>
            <person name="Rohde M."/>
            <person name="Galperin M.Y."/>
            <person name="Jogler C."/>
        </authorList>
    </citation>
    <scope>NUCLEOTIDE SEQUENCE [LARGE SCALE GENOMIC DNA]</scope>
    <source>
        <strain evidence="3 4">HG15A2</strain>
    </source>
</reference>
<dbReference type="InterPro" id="IPR051680">
    <property type="entry name" value="ATP-dep_Glu-Cys_Ligase-2"/>
</dbReference>
<dbReference type="Proteomes" id="UP000319852">
    <property type="component" value="Chromosome"/>
</dbReference>
<dbReference type="SUPFAM" id="SSF56059">
    <property type="entry name" value="Glutathione synthetase ATP-binding domain-like"/>
    <property type="match status" value="1"/>
</dbReference>
<feature type="domain" description="Circularly permuted ATP-grasp type 2" evidence="2">
    <location>
        <begin position="88"/>
        <end position="464"/>
    </location>
</feature>
<proteinExistence type="predicted"/>
<organism evidence="3 4">
    <name type="scientific">Adhaeretor mobilis</name>
    <dbReference type="NCBI Taxonomy" id="1930276"/>
    <lineage>
        <taxon>Bacteria</taxon>
        <taxon>Pseudomonadati</taxon>
        <taxon>Planctomycetota</taxon>
        <taxon>Planctomycetia</taxon>
        <taxon>Pirellulales</taxon>
        <taxon>Lacipirellulaceae</taxon>
        <taxon>Adhaeretor</taxon>
    </lineage>
</organism>
<evidence type="ECO:0000259" key="2">
    <source>
        <dbReference type="Pfam" id="PF14403"/>
    </source>
</evidence>
<dbReference type="AlphaFoldDB" id="A0A517MZF8"/>
<dbReference type="KEGG" id="amob:HG15A2_36080"/>
<keyword evidence="4" id="KW-1185">Reference proteome</keyword>
<protein>
    <submittedName>
        <fullName evidence="3">Uncharacterized protein</fullName>
    </submittedName>
</protein>
<dbReference type="InterPro" id="IPR007296">
    <property type="entry name" value="DUF403"/>
</dbReference>
<evidence type="ECO:0000259" key="1">
    <source>
        <dbReference type="Pfam" id="PF04168"/>
    </source>
</evidence>
<dbReference type="PANTHER" id="PTHR34595:SF2">
    <property type="entry name" value="BLR2978 PROTEIN"/>
    <property type="match status" value="1"/>
</dbReference>
<evidence type="ECO:0000313" key="3">
    <source>
        <dbReference type="EMBL" id="QDT00272.1"/>
    </source>
</evidence>
<dbReference type="Gene3D" id="3.40.50.11290">
    <property type="match status" value="1"/>
</dbReference>
<dbReference type="InterPro" id="IPR025841">
    <property type="entry name" value="CP_ATPgrasp_2"/>
</dbReference>